<protein>
    <submittedName>
        <fullName evidence="5">Glycosyltransferase family 2 protein</fullName>
    </submittedName>
</protein>
<accession>A0A4Z1BRD8</accession>
<dbReference type="OrthoDB" id="761861at2"/>
<dbReference type="PANTHER" id="PTHR43179">
    <property type="entry name" value="RHAMNOSYLTRANSFERASE WBBL"/>
    <property type="match status" value="1"/>
</dbReference>
<dbReference type="PANTHER" id="PTHR43179:SF12">
    <property type="entry name" value="GALACTOFURANOSYLTRANSFERASE GLFT2"/>
    <property type="match status" value="1"/>
</dbReference>
<dbReference type="CDD" id="cd00761">
    <property type="entry name" value="Glyco_tranf_GTA_type"/>
    <property type="match status" value="1"/>
</dbReference>
<evidence type="ECO:0000313" key="5">
    <source>
        <dbReference type="EMBL" id="TGN30120.1"/>
    </source>
</evidence>
<dbReference type="RefSeq" id="WP_135833985.1">
    <property type="nucleotide sequence ID" value="NZ_SRPE01000001.1"/>
</dbReference>
<gene>
    <name evidence="5" type="ORF">E4J94_00670</name>
</gene>
<dbReference type="Proteomes" id="UP000297998">
    <property type="component" value="Unassembled WGS sequence"/>
</dbReference>
<evidence type="ECO:0000256" key="2">
    <source>
        <dbReference type="ARBA" id="ARBA00022676"/>
    </source>
</evidence>
<keyword evidence="6" id="KW-1185">Reference proteome</keyword>
<keyword evidence="2" id="KW-0328">Glycosyltransferase</keyword>
<dbReference type="Pfam" id="PF00535">
    <property type="entry name" value="Glycos_transf_2"/>
    <property type="match status" value="1"/>
</dbReference>
<dbReference type="EMBL" id="SRPE01000001">
    <property type="protein sequence ID" value="TGN30120.1"/>
    <property type="molecule type" value="Genomic_DNA"/>
</dbReference>
<dbReference type="SUPFAM" id="SSF53448">
    <property type="entry name" value="Nucleotide-diphospho-sugar transferases"/>
    <property type="match status" value="1"/>
</dbReference>
<evidence type="ECO:0000256" key="3">
    <source>
        <dbReference type="ARBA" id="ARBA00022679"/>
    </source>
</evidence>
<dbReference type="InterPro" id="IPR029044">
    <property type="entry name" value="Nucleotide-diphossugar_trans"/>
</dbReference>
<evidence type="ECO:0000313" key="6">
    <source>
        <dbReference type="Proteomes" id="UP000297998"/>
    </source>
</evidence>
<dbReference type="AlphaFoldDB" id="A0A4Z1BRD8"/>
<comment type="caution">
    <text evidence="5">The sequence shown here is derived from an EMBL/GenBank/DDBJ whole genome shotgun (WGS) entry which is preliminary data.</text>
</comment>
<evidence type="ECO:0000256" key="1">
    <source>
        <dbReference type="ARBA" id="ARBA00006739"/>
    </source>
</evidence>
<proteinExistence type="inferred from homology"/>
<evidence type="ECO:0000259" key="4">
    <source>
        <dbReference type="Pfam" id="PF00535"/>
    </source>
</evidence>
<reference evidence="5 6" key="1">
    <citation type="submission" date="2019-03" db="EMBL/GenBank/DDBJ databases">
        <title>Empedobacter tilapiae sp. nov., isolated from an intestine of Nile tilapia Oreochromis niloticus.</title>
        <authorList>
            <person name="Kim Y.-O."/>
            <person name="Yoon J.-H."/>
        </authorList>
    </citation>
    <scope>NUCLEOTIDE SEQUENCE [LARGE SCALE GENOMIC DNA]</scope>
    <source>
        <strain evidence="5 6">MRS2</strain>
    </source>
</reference>
<dbReference type="GO" id="GO:0016757">
    <property type="term" value="F:glycosyltransferase activity"/>
    <property type="evidence" value="ECO:0007669"/>
    <property type="project" value="UniProtKB-KW"/>
</dbReference>
<organism evidence="5 6">
    <name type="scientific">Empedobacter tilapiae</name>
    <dbReference type="NCBI Taxonomy" id="2491114"/>
    <lineage>
        <taxon>Bacteria</taxon>
        <taxon>Pseudomonadati</taxon>
        <taxon>Bacteroidota</taxon>
        <taxon>Flavobacteriia</taxon>
        <taxon>Flavobacteriales</taxon>
        <taxon>Weeksellaceae</taxon>
        <taxon>Empedobacter</taxon>
    </lineage>
</organism>
<dbReference type="InterPro" id="IPR001173">
    <property type="entry name" value="Glyco_trans_2-like"/>
</dbReference>
<name>A0A4Z1BRD8_9FLAO</name>
<keyword evidence="3 5" id="KW-0808">Transferase</keyword>
<feature type="domain" description="Glycosyltransferase 2-like" evidence="4">
    <location>
        <begin position="3"/>
        <end position="159"/>
    </location>
</feature>
<sequence>MISICIPIYNFDVKPLVYELSKQISMQNNIEIIVIDDASDLYFQEINSELKDPFKFIQLKENIGRSKIRNLFLNYATQPYLLFLDCDGLVHHNPHFISNYLKTVKQNLDVVCGGRIYPEKCPNKNVSLNWKYGKKVESPAIIRSFMSNNFLIKRTVFESILFDETIRNYGHEDTLFGIELAKNNIQITIIDNSVFNAHLENNKTYLEKNISSLKNLNLLINSNKIKVEDFQYIKLLNFYLQLEKYRLTSIYSKFYSVFKQYIYSNLLSQNPNLTYFNLYKLGEFIRIKKESTTK</sequence>
<dbReference type="Gene3D" id="3.90.550.10">
    <property type="entry name" value="Spore Coat Polysaccharide Biosynthesis Protein SpsA, Chain A"/>
    <property type="match status" value="1"/>
</dbReference>
<comment type="similarity">
    <text evidence="1">Belongs to the glycosyltransferase 2 family.</text>
</comment>